<keyword evidence="6" id="KW-0119">Carbohydrate metabolism</keyword>
<keyword evidence="4 16" id="KW-0418">Kinase</keyword>
<sequence>MSKMKHIAVIGEAMLELSHQNASLLSLAFAGDTLNFAIYLRRLLHDQAFELHYVTALGQDIYSDNMLENWRKEGLNTDLIRRIENKLPGLYLIRTDEKGERTFYFYRSASAARELFKGDIVNLSQNLLAMDYLYLSGITLAILDEASRECLWNILKAAKQAGAQIIFDSNYRAALWSSPQSAKEAIQQILQFVDIALPTFIDDQLVFGDSTPEVCAQRLLKSGVTEVVVKCGAEPALVANINQQQRVPACVTNKVIDTTGAGDSFNSAYLAARLLGIEPIKAALWGHALAAKVIAQPGAIIPLTTMPHLS</sequence>
<dbReference type="SUPFAM" id="SSF53613">
    <property type="entry name" value="Ribokinase-like"/>
    <property type="match status" value="1"/>
</dbReference>
<evidence type="ECO:0000256" key="6">
    <source>
        <dbReference type="ARBA" id="ARBA00023277"/>
    </source>
</evidence>
<evidence type="ECO:0000256" key="1">
    <source>
        <dbReference type="ARBA" id="ARBA00010688"/>
    </source>
</evidence>
<evidence type="ECO:0000256" key="5">
    <source>
        <dbReference type="ARBA" id="ARBA00022840"/>
    </source>
</evidence>
<dbReference type="InterPro" id="IPR029056">
    <property type="entry name" value="Ribokinase-like"/>
</dbReference>
<dbReference type="GO" id="GO:0042840">
    <property type="term" value="P:D-glucuronate catabolic process"/>
    <property type="evidence" value="ECO:0007669"/>
    <property type="project" value="TreeGrafter"/>
</dbReference>
<proteinExistence type="inferred from homology"/>
<dbReference type="EMBL" id="NMOS02000009">
    <property type="protein sequence ID" value="RDH40377.1"/>
    <property type="molecule type" value="Genomic_DNA"/>
</dbReference>
<organism evidence="16 17">
    <name type="scientific">Candidatus Aquirickettsiella gammari</name>
    <dbReference type="NCBI Taxonomy" id="2016198"/>
    <lineage>
        <taxon>Bacteria</taxon>
        <taxon>Pseudomonadati</taxon>
        <taxon>Pseudomonadota</taxon>
        <taxon>Gammaproteobacteria</taxon>
        <taxon>Legionellales</taxon>
        <taxon>Coxiellaceae</taxon>
        <taxon>Candidatus Aquirickettsiella</taxon>
    </lineage>
</organism>
<dbReference type="InterPro" id="IPR011611">
    <property type="entry name" value="PfkB_dom"/>
</dbReference>
<evidence type="ECO:0000256" key="10">
    <source>
        <dbReference type="ARBA" id="ARBA00054997"/>
    </source>
</evidence>
<dbReference type="CDD" id="cd01166">
    <property type="entry name" value="KdgK"/>
    <property type="match status" value="1"/>
</dbReference>
<evidence type="ECO:0000313" key="16">
    <source>
        <dbReference type="EMBL" id="RDH40377.1"/>
    </source>
</evidence>
<dbReference type="PROSITE" id="PS00584">
    <property type="entry name" value="PFKB_KINASES_2"/>
    <property type="match status" value="1"/>
</dbReference>
<keyword evidence="3" id="KW-0547">Nucleotide-binding</keyword>
<comment type="caution">
    <text evidence="16">The sequence shown here is derived from an EMBL/GenBank/DDBJ whole genome shotgun (WGS) entry which is preliminary data.</text>
</comment>
<accession>A0A370CJ49</accession>
<dbReference type="GO" id="GO:0005524">
    <property type="term" value="F:ATP binding"/>
    <property type="evidence" value="ECO:0007669"/>
    <property type="project" value="UniProtKB-KW"/>
</dbReference>
<dbReference type="PANTHER" id="PTHR43085:SF15">
    <property type="entry name" value="2-DEHYDRO-3-DEOXYGLUCONOKINASE"/>
    <property type="match status" value="1"/>
</dbReference>
<dbReference type="Proteomes" id="UP000226429">
    <property type="component" value="Unassembled WGS sequence"/>
</dbReference>
<evidence type="ECO:0000256" key="9">
    <source>
        <dbReference type="ARBA" id="ARBA00050729"/>
    </source>
</evidence>
<evidence type="ECO:0000256" key="11">
    <source>
        <dbReference type="ARBA" id="ARBA00066369"/>
    </source>
</evidence>
<evidence type="ECO:0000256" key="3">
    <source>
        <dbReference type="ARBA" id="ARBA00022741"/>
    </source>
</evidence>
<dbReference type="Pfam" id="PF00294">
    <property type="entry name" value="PfkB"/>
    <property type="match status" value="1"/>
</dbReference>
<reference evidence="16 17" key="1">
    <citation type="journal article" date="2017" name="Int. J. Syst. Evol. Microbiol.">
        <title>Aquarickettsiella crustaci n. gen. n. sp. (Gammaproteobacteria: Legionellales: Coxiellaceae); a bacterial pathogen of the freshwater crustacean: Gammarus fossarum (Malacostraca: Amphipoda).</title>
        <authorList>
            <person name="Bojko J."/>
            <person name="Dunn A.M."/>
            <person name="Stebbing P.D."/>
            <person name="Van Aerle R."/>
            <person name="Bacela-Spychalska K."/>
            <person name="Bean T.P."/>
            <person name="Stentiford G.D."/>
        </authorList>
    </citation>
    <scope>NUCLEOTIDE SEQUENCE [LARGE SCALE GENOMIC DNA]</scope>
    <source>
        <strain evidence="16">RA15029</strain>
    </source>
</reference>
<dbReference type="GO" id="GO:0005829">
    <property type="term" value="C:cytosol"/>
    <property type="evidence" value="ECO:0007669"/>
    <property type="project" value="TreeGrafter"/>
</dbReference>
<evidence type="ECO:0000256" key="7">
    <source>
        <dbReference type="ARBA" id="ARBA00043951"/>
    </source>
</evidence>
<evidence type="ECO:0000259" key="15">
    <source>
        <dbReference type="Pfam" id="PF00294"/>
    </source>
</evidence>
<dbReference type="PANTHER" id="PTHR43085">
    <property type="entry name" value="HEXOKINASE FAMILY MEMBER"/>
    <property type="match status" value="1"/>
</dbReference>
<comment type="pathway">
    <text evidence="7">Carbohydrate acid metabolism; 2-dehydro-3-deoxy-D-gluconate degradation; D-glyceraldehyde 3-phosphate and pyruvate from 2-dehydro-3-deoxy-D-gluconate: step 1/2.</text>
</comment>
<comment type="catalytic activity">
    <reaction evidence="9">
        <text>2-dehydro-3-deoxy-D-gluconate + ATP = 2-dehydro-3-deoxy-6-phospho-D-gluconate + ADP + H(+)</text>
        <dbReference type="Rhea" id="RHEA:14797"/>
        <dbReference type="ChEBI" id="CHEBI:15378"/>
        <dbReference type="ChEBI" id="CHEBI:30616"/>
        <dbReference type="ChEBI" id="CHEBI:57569"/>
        <dbReference type="ChEBI" id="CHEBI:57990"/>
        <dbReference type="ChEBI" id="CHEBI:456216"/>
        <dbReference type="EC" id="2.7.1.45"/>
    </reaction>
</comment>
<dbReference type="InterPro" id="IPR002173">
    <property type="entry name" value="Carboh/pur_kinase_PfkB_CS"/>
</dbReference>
<name>A0A370CJ49_9COXI</name>
<keyword evidence="5" id="KW-0067">ATP-binding</keyword>
<dbReference type="GO" id="GO:0008673">
    <property type="term" value="F:2-dehydro-3-deoxygluconokinase activity"/>
    <property type="evidence" value="ECO:0007669"/>
    <property type="project" value="UniProtKB-EC"/>
</dbReference>
<evidence type="ECO:0000256" key="8">
    <source>
        <dbReference type="ARBA" id="ARBA00044254"/>
    </source>
</evidence>
<dbReference type="AlphaFoldDB" id="A0A370CJ49"/>
<keyword evidence="2" id="KW-0808">Transferase</keyword>
<dbReference type="FunFam" id="3.40.1190.20:FF:000011">
    <property type="entry name" value="2-dehydro-3-deoxygluconokinase, putative"/>
    <property type="match status" value="1"/>
</dbReference>
<evidence type="ECO:0000256" key="14">
    <source>
        <dbReference type="ARBA" id="ARBA00080545"/>
    </source>
</evidence>
<gene>
    <name evidence="16" type="ORF">CFE62_003885</name>
</gene>
<dbReference type="InterPro" id="IPR050306">
    <property type="entry name" value="PfkB_Carbo_kinase"/>
</dbReference>
<comment type="similarity">
    <text evidence="1">Belongs to the carbohydrate kinase PfkB family.</text>
</comment>
<protein>
    <recommendedName>
        <fullName evidence="12">2-dehydro-3-deoxygluconokinase</fullName>
        <ecNumber evidence="11">2.7.1.45</ecNumber>
    </recommendedName>
    <alternativeName>
        <fullName evidence="13">2-keto-3-deoxygluconokinase</fullName>
    </alternativeName>
    <alternativeName>
        <fullName evidence="14">3-deoxy-2-oxo-D-gluconate kinase</fullName>
    </alternativeName>
    <alternativeName>
        <fullName evidence="8">KDG kinase</fullName>
    </alternativeName>
</protein>
<evidence type="ECO:0000256" key="2">
    <source>
        <dbReference type="ARBA" id="ARBA00022679"/>
    </source>
</evidence>
<evidence type="ECO:0000256" key="12">
    <source>
        <dbReference type="ARBA" id="ARBA00067931"/>
    </source>
</evidence>
<dbReference type="Gene3D" id="3.40.1190.20">
    <property type="match status" value="1"/>
</dbReference>
<dbReference type="GO" id="GO:0006974">
    <property type="term" value="P:DNA damage response"/>
    <property type="evidence" value="ECO:0007669"/>
    <property type="project" value="TreeGrafter"/>
</dbReference>
<evidence type="ECO:0000313" key="17">
    <source>
        <dbReference type="Proteomes" id="UP000226429"/>
    </source>
</evidence>
<evidence type="ECO:0000256" key="4">
    <source>
        <dbReference type="ARBA" id="ARBA00022777"/>
    </source>
</evidence>
<dbReference type="EC" id="2.7.1.45" evidence="11"/>
<dbReference type="GO" id="GO:0019698">
    <property type="term" value="P:D-galacturonate catabolic process"/>
    <property type="evidence" value="ECO:0007669"/>
    <property type="project" value="TreeGrafter"/>
</dbReference>
<keyword evidence="17" id="KW-1185">Reference proteome</keyword>
<comment type="function">
    <text evidence="10">Catalyzes the phosphorylation of 2-keto-3-deoxygluconate (KDG) to produce 2-keto-3-deoxy-6-phosphogluconate (KDPG).</text>
</comment>
<reference evidence="16 17" key="2">
    <citation type="journal article" date="2018" name="J. Invertebr. Pathol.">
        <title>'Candidatus Aquirickettsiella gammari' (Gammaproteobacteria: Legionellales: Coxiellaceae): A bacterial pathogen of the freshwater crustacean Gammarus fossarum (Malacostraca: Amphipoda).</title>
        <authorList>
            <person name="Bojko J."/>
            <person name="Dunn A.M."/>
            <person name="Stebbing P.D."/>
            <person name="van Aerle R."/>
            <person name="Bacela-Spychalska K."/>
            <person name="Bean T.P."/>
            <person name="Urrutia A."/>
            <person name="Stentiford G.D."/>
        </authorList>
    </citation>
    <scope>NUCLEOTIDE SEQUENCE [LARGE SCALE GENOMIC DNA]</scope>
    <source>
        <strain evidence="16">RA15029</strain>
    </source>
</reference>
<evidence type="ECO:0000256" key="13">
    <source>
        <dbReference type="ARBA" id="ARBA00075711"/>
    </source>
</evidence>
<feature type="domain" description="Carbohydrate kinase PfkB" evidence="15">
    <location>
        <begin position="4"/>
        <end position="305"/>
    </location>
</feature>